<keyword evidence="1" id="KW-0472">Membrane</keyword>
<gene>
    <name evidence="2" type="ORF">FNF29_04403</name>
</gene>
<accession>A0A5A8CG30</accession>
<keyword evidence="1" id="KW-0812">Transmembrane</keyword>
<organism evidence="2 3">
    <name type="scientific">Cafeteria roenbergensis</name>
    <name type="common">Marine flagellate</name>
    <dbReference type="NCBI Taxonomy" id="33653"/>
    <lineage>
        <taxon>Eukaryota</taxon>
        <taxon>Sar</taxon>
        <taxon>Stramenopiles</taxon>
        <taxon>Bigyra</taxon>
        <taxon>Opalozoa</taxon>
        <taxon>Bicosoecida</taxon>
        <taxon>Cafeteriaceae</taxon>
        <taxon>Cafeteria</taxon>
    </lineage>
</organism>
<feature type="transmembrane region" description="Helical" evidence="1">
    <location>
        <begin position="75"/>
        <end position="94"/>
    </location>
</feature>
<keyword evidence="3" id="KW-1185">Reference proteome</keyword>
<protein>
    <submittedName>
        <fullName evidence="2">Uncharacterized protein</fullName>
    </submittedName>
</protein>
<reference evidence="2 3" key="1">
    <citation type="submission" date="2019-07" db="EMBL/GenBank/DDBJ databases">
        <title>Genomes of Cafeteria roenbergensis.</title>
        <authorList>
            <person name="Fischer M.G."/>
            <person name="Hackl T."/>
            <person name="Roman M."/>
        </authorList>
    </citation>
    <scope>NUCLEOTIDE SEQUENCE [LARGE SCALE GENOMIC DNA]</scope>
    <source>
        <strain evidence="2 3">BVI</strain>
    </source>
</reference>
<evidence type="ECO:0000256" key="1">
    <source>
        <dbReference type="SAM" id="Phobius"/>
    </source>
</evidence>
<evidence type="ECO:0000313" key="2">
    <source>
        <dbReference type="EMBL" id="KAA0151718.1"/>
    </source>
</evidence>
<comment type="caution">
    <text evidence="2">The sequence shown here is derived from an EMBL/GenBank/DDBJ whole genome shotgun (WGS) entry which is preliminary data.</text>
</comment>
<evidence type="ECO:0000313" key="3">
    <source>
        <dbReference type="Proteomes" id="UP000323011"/>
    </source>
</evidence>
<sequence>MQKFAAARLAHRHVKLRNTRKVAMMQVENQARIAIRAVPVPQLVLSGCCIVVASCLALAASDERMGLVQPAAANQAPALVLATVIALLGILLLVTSRVDGVDADAVHGELVTRGRCPQRCHC</sequence>
<proteinExistence type="predicted"/>
<dbReference type="Proteomes" id="UP000323011">
    <property type="component" value="Unassembled WGS sequence"/>
</dbReference>
<name>A0A5A8CG30_CAFRO</name>
<dbReference type="EMBL" id="VLTN01000025">
    <property type="protein sequence ID" value="KAA0151718.1"/>
    <property type="molecule type" value="Genomic_DNA"/>
</dbReference>
<dbReference type="AlphaFoldDB" id="A0A5A8CG30"/>
<keyword evidence="1" id="KW-1133">Transmembrane helix</keyword>